<reference evidence="1" key="2">
    <citation type="journal article" date="2022" name="New Phytol.">
        <title>Evolutionary transition to the ectomycorrhizal habit in the genomes of a hyperdiverse lineage of mushroom-forming fungi.</title>
        <authorList>
            <person name="Looney B."/>
            <person name="Miyauchi S."/>
            <person name="Morin E."/>
            <person name="Drula E."/>
            <person name="Courty P.E."/>
            <person name="Kohler A."/>
            <person name="Kuo A."/>
            <person name="LaButti K."/>
            <person name="Pangilinan J."/>
            <person name="Lipzen A."/>
            <person name="Riley R."/>
            <person name="Andreopoulos W."/>
            <person name="He G."/>
            <person name="Johnson J."/>
            <person name="Nolan M."/>
            <person name="Tritt A."/>
            <person name="Barry K.W."/>
            <person name="Grigoriev I.V."/>
            <person name="Nagy L.G."/>
            <person name="Hibbett D."/>
            <person name="Henrissat B."/>
            <person name="Matheny P.B."/>
            <person name="Labbe J."/>
            <person name="Martin F.M."/>
        </authorList>
    </citation>
    <scope>NUCLEOTIDE SEQUENCE</scope>
    <source>
        <strain evidence="1">HHB10654</strain>
    </source>
</reference>
<protein>
    <submittedName>
        <fullName evidence="1">Uncharacterized protein</fullName>
    </submittedName>
</protein>
<sequence>MDTGLRATAMQAALYVLFSPSWVFSMSILASDAGEDDVSLEDVSQCLGIVGLRSERAECCNLLCCLIACGVFYRSPISSPSSQQSSQPVLKSTTRNGYRPYSRKKSCHTNDYEAAGGLSCLPSPCPSPYGVPTDGRSAVRRTLSP</sequence>
<dbReference type="EMBL" id="MU277198">
    <property type="protein sequence ID" value="KAI0064549.1"/>
    <property type="molecule type" value="Genomic_DNA"/>
</dbReference>
<gene>
    <name evidence="1" type="ORF">BV25DRAFT_250830</name>
</gene>
<organism evidence="1 2">
    <name type="scientific">Artomyces pyxidatus</name>
    <dbReference type="NCBI Taxonomy" id="48021"/>
    <lineage>
        <taxon>Eukaryota</taxon>
        <taxon>Fungi</taxon>
        <taxon>Dikarya</taxon>
        <taxon>Basidiomycota</taxon>
        <taxon>Agaricomycotina</taxon>
        <taxon>Agaricomycetes</taxon>
        <taxon>Russulales</taxon>
        <taxon>Auriscalpiaceae</taxon>
        <taxon>Artomyces</taxon>
    </lineage>
</organism>
<accession>A0ACB8T708</accession>
<dbReference type="Proteomes" id="UP000814140">
    <property type="component" value="Unassembled WGS sequence"/>
</dbReference>
<reference evidence="1" key="1">
    <citation type="submission" date="2021-03" db="EMBL/GenBank/DDBJ databases">
        <authorList>
            <consortium name="DOE Joint Genome Institute"/>
            <person name="Ahrendt S."/>
            <person name="Looney B.P."/>
            <person name="Miyauchi S."/>
            <person name="Morin E."/>
            <person name="Drula E."/>
            <person name="Courty P.E."/>
            <person name="Chicoki N."/>
            <person name="Fauchery L."/>
            <person name="Kohler A."/>
            <person name="Kuo A."/>
            <person name="Labutti K."/>
            <person name="Pangilinan J."/>
            <person name="Lipzen A."/>
            <person name="Riley R."/>
            <person name="Andreopoulos W."/>
            <person name="He G."/>
            <person name="Johnson J."/>
            <person name="Barry K.W."/>
            <person name="Grigoriev I.V."/>
            <person name="Nagy L."/>
            <person name="Hibbett D."/>
            <person name="Henrissat B."/>
            <person name="Matheny P.B."/>
            <person name="Labbe J."/>
            <person name="Martin F."/>
        </authorList>
    </citation>
    <scope>NUCLEOTIDE SEQUENCE</scope>
    <source>
        <strain evidence="1">HHB10654</strain>
    </source>
</reference>
<evidence type="ECO:0000313" key="2">
    <source>
        <dbReference type="Proteomes" id="UP000814140"/>
    </source>
</evidence>
<comment type="caution">
    <text evidence="1">The sequence shown here is derived from an EMBL/GenBank/DDBJ whole genome shotgun (WGS) entry which is preliminary data.</text>
</comment>
<name>A0ACB8T708_9AGAM</name>
<evidence type="ECO:0000313" key="1">
    <source>
        <dbReference type="EMBL" id="KAI0064549.1"/>
    </source>
</evidence>
<keyword evidence="2" id="KW-1185">Reference proteome</keyword>
<proteinExistence type="predicted"/>